<dbReference type="RefSeq" id="WP_132464812.1">
    <property type="nucleotide sequence ID" value="NZ_SLXP01000013.1"/>
</dbReference>
<comment type="caution">
    <text evidence="1">The sequence shown here is derived from an EMBL/GenBank/DDBJ whole genome shotgun (WGS) entry which is preliminary data.</text>
</comment>
<gene>
    <name evidence="1" type="ORF">EV662_11357</name>
</gene>
<name>A0A4R2PTM6_9RHOB</name>
<organism evidence="1 2">
    <name type="scientific">Rhodovulum marinum</name>
    <dbReference type="NCBI Taxonomy" id="320662"/>
    <lineage>
        <taxon>Bacteria</taxon>
        <taxon>Pseudomonadati</taxon>
        <taxon>Pseudomonadota</taxon>
        <taxon>Alphaproteobacteria</taxon>
        <taxon>Rhodobacterales</taxon>
        <taxon>Paracoccaceae</taxon>
        <taxon>Rhodovulum</taxon>
    </lineage>
</organism>
<dbReference type="InterPro" id="IPR027417">
    <property type="entry name" value="P-loop_NTPase"/>
</dbReference>
<dbReference type="InterPro" id="IPR008792">
    <property type="entry name" value="PQQD"/>
</dbReference>
<dbReference type="OrthoDB" id="8326226at2"/>
<dbReference type="Gene3D" id="3.40.50.300">
    <property type="entry name" value="P-loop containing nucleotide triphosphate hydrolases"/>
    <property type="match status" value="1"/>
</dbReference>
<dbReference type="Pfam" id="PF05402">
    <property type="entry name" value="PqqD"/>
    <property type="match status" value="1"/>
</dbReference>
<dbReference type="SUPFAM" id="SSF52540">
    <property type="entry name" value="P-loop containing nucleoside triphosphate hydrolases"/>
    <property type="match status" value="1"/>
</dbReference>
<dbReference type="Proteomes" id="UP000294835">
    <property type="component" value="Unassembled WGS sequence"/>
</dbReference>
<evidence type="ECO:0000313" key="1">
    <source>
        <dbReference type="EMBL" id="TCP39280.1"/>
    </source>
</evidence>
<reference evidence="1 2" key="1">
    <citation type="submission" date="2019-03" db="EMBL/GenBank/DDBJ databases">
        <title>Genomic Encyclopedia of Type Strains, Phase IV (KMG-IV): sequencing the most valuable type-strain genomes for metagenomic binning, comparative biology and taxonomic classification.</title>
        <authorList>
            <person name="Goeker M."/>
        </authorList>
    </citation>
    <scope>NUCLEOTIDE SEQUENCE [LARGE SCALE GENOMIC DNA]</scope>
    <source>
        <strain evidence="1 2">DSM 18063</strain>
    </source>
</reference>
<accession>A0A4R2PTM6</accession>
<dbReference type="EMBL" id="SLXP01000013">
    <property type="protein sequence ID" value="TCP39280.1"/>
    <property type="molecule type" value="Genomic_DNA"/>
</dbReference>
<dbReference type="SUPFAM" id="SSF53795">
    <property type="entry name" value="PEP carboxykinase-like"/>
    <property type="match status" value="1"/>
</dbReference>
<keyword evidence="2" id="KW-1185">Reference proteome</keyword>
<proteinExistence type="predicted"/>
<dbReference type="AlphaFoldDB" id="A0A4R2PTM6"/>
<evidence type="ECO:0008006" key="3">
    <source>
        <dbReference type="Google" id="ProtNLM"/>
    </source>
</evidence>
<protein>
    <recommendedName>
        <fullName evidence="3">Hpr(Ser) kinase/phosphatase</fullName>
    </recommendedName>
</protein>
<evidence type="ECO:0000313" key="2">
    <source>
        <dbReference type="Proteomes" id="UP000294835"/>
    </source>
</evidence>
<sequence length="387" mass="41309">MAAGAPDVAACRHWRPSVDFAGLRLGLVPAWNAVVGLNGTAAEIWDLLAGAPGHGTLAERYRARRPDRAAQADTDIADCLAAWRAQGLFDPPPFRDVPAFEGETVGCPAFRRGIAVAGRSVVLEVDDPGLAATVADMTAGFPDGGAGRRHVLRVAGPEGGWRLCLEGRVFRRERDAVALRGALVSELIRLAGDWHAMVHGAVLARDGRAVFLAGPSGAGKSTLAAGLVARGWQMVAEDCAPFDAEMRVVPLPFALSVKEGSVAALAGLFPGLAGARVHVLGRRKVRYQPLPQGAVATHPVRPDLVVDLRYRRDFPAAHAICRTLSPLDRLRLFLTEDGYVDFERDLRNAFLRFVETTPGIALEHGGLDAAEGAILRQLDRVVERCSG</sequence>